<proteinExistence type="predicted"/>
<reference evidence="2" key="2">
    <citation type="submission" date="2015-01" db="EMBL/GenBank/DDBJ databases">
        <title>Evolutionary Origins and Diversification of the Mycorrhizal Mutualists.</title>
        <authorList>
            <consortium name="DOE Joint Genome Institute"/>
            <consortium name="Mycorrhizal Genomics Consortium"/>
            <person name="Kohler A."/>
            <person name="Kuo A."/>
            <person name="Nagy L.G."/>
            <person name="Floudas D."/>
            <person name="Copeland A."/>
            <person name="Barry K.W."/>
            <person name="Cichocki N."/>
            <person name="Veneault-Fourrey C."/>
            <person name="LaButti K."/>
            <person name="Lindquist E.A."/>
            <person name="Lipzen A."/>
            <person name="Lundell T."/>
            <person name="Morin E."/>
            <person name="Murat C."/>
            <person name="Riley R."/>
            <person name="Ohm R."/>
            <person name="Sun H."/>
            <person name="Tunlid A."/>
            <person name="Henrissat B."/>
            <person name="Grigoriev I.V."/>
            <person name="Hibbett D.S."/>
            <person name="Martin F."/>
        </authorList>
    </citation>
    <scope>NUCLEOTIDE SEQUENCE [LARGE SCALE GENOMIC DNA]</scope>
    <source>
        <strain evidence="2">UH-Slu-Lm8-n1</strain>
    </source>
</reference>
<dbReference type="SUPFAM" id="SSF56672">
    <property type="entry name" value="DNA/RNA polymerases"/>
    <property type="match status" value="1"/>
</dbReference>
<dbReference type="AlphaFoldDB" id="A0A0D0ALQ3"/>
<name>A0A0D0ALQ3_9AGAM</name>
<dbReference type="Gene3D" id="3.10.10.10">
    <property type="entry name" value="HIV Type 1 Reverse Transcriptase, subunit A, domain 1"/>
    <property type="match status" value="1"/>
</dbReference>
<evidence type="ECO:0000313" key="1">
    <source>
        <dbReference type="EMBL" id="KIK32843.1"/>
    </source>
</evidence>
<accession>A0A0D0ALQ3</accession>
<protein>
    <submittedName>
        <fullName evidence="1">Uncharacterized protein</fullName>
    </submittedName>
</protein>
<dbReference type="STRING" id="930992.A0A0D0ALQ3"/>
<gene>
    <name evidence="1" type="ORF">CY34DRAFT_100673</name>
</gene>
<dbReference type="EMBL" id="KN836097">
    <property type="protein sequence ID" value="KIK32843.1"/>
    <property type="molecule type" value="Genomic_DNA"/>
</dbReference>
<dbReference type="OrthoDB" id="5599163at2759"/>
<reference evidence="1 2" key="1">
    <citation type="submission" date="2014-04" db="EMBL/GenBank/DDBJ databases">
        <authorList>
            <consortium name="DOE Joint Genome Institute"/>
            <person name="Kuo A."/>
            <person name="Ruytinx J."/>
            <person name="Rineau F."/>
            <person name="Colpaert J."/>
            <person name="Kohler A."/>
            <person name="Nagy L.G."/>
            <person name="Floudas D."/>
            <person name="Copeland A."/>
            <person name="Barry K.W."/>
            <person name="Cichocki N."/>
            <person name="Veneault-Fourrey C."/>
            <person name="LaButti K."/>
            <person name="Lindquist E.A."/>
            <person name="Lipzen A."/>
            <person name="Lundell T."/>
            <person name="Morin E."/>
            <person name="Murat C."/>
            <person name="Sun H."/>
            <person name="Tunlid A."/>
            <person name="Henrissat B."/>
            <person name="Grigoriev I.V."/>
            <person name="Hibbett D.S."/>
            <person name="Martin F."/>
            <person name="Nordberg H.P."/>
            <person name="Cantor M.N."/>
            <person name="Hua S.X."/>
        </authorList>
    </citation>
    <scope>NUCLEOTIDE SEQUENCE [LARGE SCALE GENOMIC DNA]</scope>
    <source>
        <strain evidence="1 2">UH-Slu-Lm8-n1</strain>
    </source>
</reference>
<organism evidence="1 2">
    <name type="scientific">Suillus luteus UH-Slu-Lm8-n1</name>
    <dbReference type="NCBI Taxonomy" id="930992"/>
    <lineage>
        <taxon>Eukaryota</taxon>
        <taxon>Fungi</taxon>
        <taxon>Dikarya</taxon>
        <taxon>Basidiomycota</taxon>
        <taxon>Agaricomycotina</taxon>
        <taxon>Agaricomycetes</taxon>
        <taxon>Agaricomycetidae</taxon>
        <taxon>Boletales</taxon>
        <taxon>Suillineae</taxon>
        <taxon>Suillaceae</taxon>
        <taxon>Suillus</taxon>
    </lineage>
</organism>
<dbReference type="HOGENOM" id="CLU_092523_0_0_1"/>
<dbReference type="InParanoid" id="A0A0D0ALQ3"/>
<keyword evidence="2" id="KW-1185">Reference proteome</keyword>
<dbReference type="InterPro" id="IPR043502">
    <property type="entry name" value="DNA/RNA_pol_sf"/>
</dbReference>
<sequence length="206" mass="23557">MSSPRKLNASTLSEFLLQNAFEILPDRCVLAYKKVANRIKPVATTMPAHARIIRQFPEDPLLSLPHLSSQPPDFKPGTRLTQERMEELSIFWNDFLWHEERKLAAHVLTLNETALAWDETEKGRFRNDYFPPVIIPTIEHTPWVHRQPPIPPGIRDEVIALIKSKIASGVYEASNSSYQSRWFCVAKKNGSVRIVHDLQPLNAVTV</sequence>
<feature type="non-terminal residue" evidence="1">
    <location>
        <position position="206"/>
    </location>
</feature>
<evidence type="ECO:0000313" key="2">
    <source>
        <dbReference type="Proteomes" id="UP000054485"/>
    </source>
</evidence>
<dbReference type="Proteomes" id="UP000054485">
    <property type="component" value="Unassembled WGS sequence"/>
</dbReference>